<gene>
    <name evidence="1" type="ORF">HG535_0H04170</name>
</gene>
<evidence type="ECO:0008006" key="3">
    <source>
        <dbReference type="Google" id="ProtNLM"/>
    </source>
</evidence>
<dbReference type="GO" id="GO:0006513">
    <property type="term" value="P:protein monoubiquitination"/>
    <property type="evidence" value="ECO:0007669"/>
    <property type="project" value="TreeGrafter"/>
</dbReference>
<evidence type="ECO:0000313" key="2">
    <source>
        <dbReference type="Proteomes" id="UP000509704"/>
    </source>
</evidence>
<dbReference type="GO" id="GO:0030332">
    <property type="term" value="F:cyclin binding"/>
    <property type="evidence" value="ECO:0007669"/>
    <property type="project" value="TreeGrafter"/>
</dbReference>
<dbReference type="KEGG" id="zmk:HG535_0H04170"/>
<dbReference type="GO" id="GO:0000151">
    <property type="term" value="C:ubiquitin ligase complex"/>
    <property type="evidence" value="ECO:0007669"/>
    <property type="project" value="TreeGrafter"/>
</dbReference>
<dbReference type="RefSeq" id="XP_037146815.1">
    <property type="nucleotide sequence ID" value="XM_037290920.1"/>
</dbReference>
<dbReference type="GO" id="GO:0051865">
    <property type="term" value="P:protein autoubiquitination"/>
    <property type="evidence" value="ECO:0007669"/>
    <property type="project" value="TreeGrafter"/>
</dbReference>
<dbReference type="OrthoDB" id="386949at2759"/>
<dbReference type="AlphaFoldDB" id="A0A7H9B9F7"/>
<name>A0A7H9B9F7_ZYGMR</name>
<evidence type="ECO:0000313" key="1">
    <source>
        <dbReference type="EMBL" id="QLG75090.1"/>
    </source>
</evidence>
<dbReference type="Pfam" id="PF09814">
    <property type="entry name" value="HECT_2"/>
    <property type="match status" value="1"/>
</dbReference>
<dbReference type="GO" id="GO:0061630">
    <property type="term" value="F:ubiquitin protein ligase activity"/>
    <property type="evidence" value="ECO:0007669"/>
    <property type="project" value="TreeGrafter"/>
</dbReference>
<dbReference type="GO" id="GO:0005829">
    <property type="term" value="C:cytosol"/>
    <property type="evidence" value="ECO:0007669"/>
    <property type="project" value="TreeGrafter"/>
</dbReference>
<sequence>MKYLVECLPRIGCTSIAVHANERPVVASLHPSTLELKTVSGDVSVSIPLPHNVDIKCSYEFKACGDRDYVLRLRNRNEDVVGNRELNKSRNFLMSLPEGKWGKKDLLDLGQFKLTCLCCGSAIIDAENCFKLNEMPSEFWMELMDYWHCHKPDEPTGACETGRYSAKQNSLNPCTKELLVGGSFLLANAGTFTGRVICDGNLLRCSKCNVTLGEKTKEQLYKIYKYNMKLSSLNGEECSFFPPENDIVFTILNHVKGNSARHILLKCEDKKVHVWIFAIDISVTLSDGAIIRNCMKVLYQEDVKVEGNHNIDDATVNHIPMKCFLAALDGVNTLLPKNNAKMGPWNVSYIPMVIE</sequence>
<dbReference type="GO" id="GO:0005634">
    <property type="term" value="C:nucleus"/>
    <property type="evidence" value="ECO:0007669"/>
    <property type="project" value="TreeGrafter"/>
</dbReference>
<organism evidence="1 2">
    <name type="scientific">Zygotorulaspora mrakii</name>
    <name type="common">Zygosaccharomyces mrakii</name>
    <dbReference type="NCBI Taxonomy" id="42260"/>
    <lineage>
        <taxon>Eukaryota</taxon>
        <taxon>Fungi</taxon>
        <taxon>Dikarya</taxon>
        <taxon>Ascomycota</taxon>
        <taxon>Saccharomycotina</taxon>
        <taxon>Saccharomycetes</taxon>
        <taxon>Saccharomycetales</taxon>
        <taxon>Saccharomycetaceae</taxon>
        <taxon>Zygotorulaspora</taxon>
    </lineage>
</organism>
<keyword evidence="2" id="KW-1185">Reference proteome</keyword>
<dbReference type="GO" id="GO:0000209">
    <property type="term" value="P:protein polyubiquitination"/>
    <property type="evidence" value="ECO:0007669"/>
    <property type="project" value="TreeGrafter"/>
</dbReference>
<reference evidence="1 2" key="1">
    <citation type="submission" date="2020-07" db="EMBL/GenBank/DDBJ databases">
        <title>The yeast mating-type switching endonuclease HO is a domesticated member of an unorthodox homing genetic element family.</title>
        <authorList>
            <person name="Coughlan A.Y."/>
            <person name="Lombardi L."/>
            <person name="Braun-Galleani S."/>
            <person name="Martos A.R."/>
            <person name="Galeote V."/>
            <person name="Bigey F."/>
            <person name="Dequin S."/>
            <person name="Byrne K.P."/>
            <person name="Wolfe K.H."/>
        </authorList>
    </citation>
    <scope>NUCLEOTIDE SEQUENCE [LARGE SCALE GENOMIC DNA]</scope>
    <source>
        <strain evidence="1 2">NRRL Y-6702</strain>
    </source>
</reference>
<dbReference type="EMBL" id="CP058611">
    <property type="protein sequence ID" value="QLG75090.1"/>
    <property type="molecule type" value="Genomic_DNA"/>
</dbReference>
<proteinExistence type="predicted"/>
<dbReference type="InterPro" id="IPR019193">
    <property type="entry name" value="UBQ-conj_enz_E2-bd_prot"/>
</dbReference>
<dbReference type="GO" id="GO:0043161">
    <property type="term" value="P:proteasome-mediated ubiquitin-dependent protein catabolic process"/>
    <property type="evidence" value="ECO:0007669"/>
    <property type="project" value="TreeGrafter"/>
</dbReference>
<dbReference type="PANTHER" id="PTHR31531">
    <property type="entry name" value="E3 UBIQUITIN-PROTEIN LIGASE E3D FAMILY MEMBER"/>
    <property type="match status" value="1"/>
</dbReference>
<dbReference type="Proteomes" id="UP000509704">
    <property type="component" value="Chromosome 8"/>
</dbReference>
<protein>
    <recommendedName>
        <fullName evidence="3">HECT-type E3 ubiquitin transferase E3D</fullName>
    </recommendedName>
</protein>
<dbReference type="PANTHER" id="PTHR31531:SF2">
    <property type="entry name" value="E3 UBIQUITIN-PROTEIN LIGASE E3D"/>
    <property type="match status" value="1"/>
</dbReference>
<dbReference type="GeneID" id="59238893"/>
<dbReference type="GO" id="GO:0031624">
    <property type="term" value="F:ubiquitin conjugating enzyme binding"/>
    <property type="evidence" value="ECO:0007669"/>
    <property type="project" value="TreeGrafter"/>
</dbReference>
<accession>A0A7H9B9F7</accession>